<keyword evidence="1" id="KW-0472">Membrane</keyword>
<dbReference type="OrthoDB" id="4211860at2"/>
<keyword evidence="1" id="KW-1133">Transmembrane helix</keyword>
<dbReference type="EMBL" id="VANP01000018">
    <property type="protein sequence ID" value="TLP52561.1"/>
    <property type="molecule type" value="Genomic_DNA"/>
</dbReference>
<proteinExistence type="predicted"/>
<evidence type="ECO:0008006" key="4">
    <source>
        <dbReference type="Google" id="ProtNLM"/>
    </source>
</evidence>
<name>A0A5R8YIY4_9ACTN</name>
<reference evidence="2" key="1">
    <citation type="submission" date="2019-05" db="EMBL/GenBank/DDBJ databases">
        <title>Isolation, diversity and antifungal activity of Actinobacteria from wheat.</title>
        <authorList>
            <person name="Yu B."/>
        </authorList>
    </citation>
    <scope>NUCLEOTIDE SEQUENCE [LARGE SCALE GENOMIC DNA]</scope>
    <source>
        <strain evidence="2">NEAU-HEGS1-5</strain>
    </source>
</reference>
<accession>A0A5R8YIY4</accession>
<evidence type="ECO:0000313" key="2">
    <source>
        <dbReference type="EMBL" id="TLP52561.1"/>
    </source>
</evidence>
<keyword evidence="3" id="KW-1185">Reference proteome</keyword>
<sequence length="244" mass="25248">MTDTTTTSGAATSAATTEAARRFGTGPLSRAAALVYTLLVVELLLLTACLPGLAGLVLLGLFGRDATNLPLAAACLLPAGPALSAALYALHRRRTDLADLRPAAAFLRGYAMNVRGALKVWVPALALLTVVAVVLANFPAAGVPDWWTVPLVVIGVVTVVWTANALVITSLFAFRGRDVARLAAYFLFRTPRVALGDAGLLVAAAGLTLVATEAATAALASVFAALLLLNSRPMIAEVRDRFTA</sequence>
<protein>
    <recommendedName>
        <fullName evidence="4">DUF624 domain-containing protein</fullName>
    </recommendedName>
</protein>
<evidence type="ECO:0000256" key="1">
    <source>
        <dbReference type="SAM" id="Phobius"/>
    </source>
</evidence>
<feature type="transmembrane region" description="Helical" evidence="1">
    <location>
        <begin position="31"/>
        <end position="63"/>
    </location>
</feature>
<feature type="transmembrane region" description="Helical" evidence="1">
    <location>
        <begin position="120"/>
        <end position="140"/>
    </location>
</feature>
<feature type="transmembrane region" description="Helical" evidence="1">
    <location>
        <begin position="69"/>
        <end position="90"/>
    </location>
</feature>
<dbReference type="Proteomes" id="UP000309033">
    <property type="component" value="Unassembled WGS sequence"/>
</dbReference>
<feature type="transmembrane region" description="Helical" evidence="1">
    <location>
        <begin position="146"/>
        <end position="174"/>
    </location>
</feature>
<gene>
    <name evidence="2" type="ORF">FED44_31810</name>
</gene>
<evidence type="ECO:0000313" key="3">
    <source>
        <dbReference type="Proteomes" id="UP000309033"/>
    </source>
</evidence>
<organism evidence="2 3">
    <name type="scientific">Microbispora triticiradicis</name>
    <dbReference type="NCBI Taxonomy" id="2200763"/>
    <lineage>
        <taxon>Bacteria</taxon>
        <taxon>Bacillati</taxon>
        <taxon>Actinomycetota</taxon>
        <taxon>Actinomycetes</taxon>
        <taxon>Streptosporangiales</taxon>
        <taxon>Streptosporangiaceae</taxon>
        <taxon>Microbispora</taxon>
    </lineage>
</organism>
<comment type="caution">
    <text evidence="2">The sequence shown here is derived from an EMBL/GenBank/DDBJ whole genome shotgun (WGS) entry which is preliminary data.</text>
</comment>
<keyword evidence="1" id="KW-0812">Transmembrane</keyword>
<dbReference type="AlphaFoldDB" id="A0A5R8YIY4"/>